<gene>
    <name evidence="2" type="ORF">HQ497_09770</name>
</gene>
<dbReference type="PIRSF" id="PIRSF006169">
    <property type="entry name" value="UCP006169"/>
    <property type="match status" value="1"/>
</dbReference>
<protein>
    <submittedName>
        <fullName evidence="2">YheU family protein</fullName>
    </submittedName>
</protein>
<evidence type="ECO:0000313" key="3">
    <source>
        <dbReference type="Proteomes" id="UP000754644"/>
    </source>
</evidence>
<proteinExistence type="inferred from homology"/>
<reference evidence="2" key="1">
    <citation type="submission" date="2020-05" db="EMBL/GenBank/DDBJ databases">
        <title>Sulfur intermediates as new biogeochemical hubs in an aquatic model microbial ecosystem.</title>
        <authorList>
            <person name="Vigneron A."/>
        </authorList>
    </citation>
    <scope>NUCLEOTIDE SEQUENCE</scope>
    <source>
        <strain evidence="2">Bin.250</strain>
    </source>
</reference>
<organism evidence="2 3">
    <name type="scientific">SAR86 cluster bacterium</name>
    <dbReference type="NCBI Taxonomy" id="2030880"/>
    <lineage>
        <taxon>Bacteria</taxon>
        <taxon>Pseudomonadati</taxon>
        <taxon>Pseudomonadota</taxon>
        <taxon>Gammaproteobacteria</taxon>
        <taxon>SAR86 cluster</taxon>
    </lineage>
</organism>
<dbReference type="EMBL" id="JABMOJ010000364">
    <property type="protein sequence ID" value="NQV65638.1"/>
    <property type="molecule type" value="Genomic_DNA"/>
</dbReference>
<dbReference type="Pfam" id="PF06794">
    <property type="entry name" value="UPF0270"/>
    <property type="match status" value="1"/>
</dbReference>
<dbReference type="Proteomes" id="UP000754644">
    <property type="component" value="Unassembled WGS sequence"/>
</dbReference>
<dbReference type="InterPro" id="IPR010648">
    <property type="entry name" value="UPF0270"/>
</dbReference>
<dbReference type="SUPFAM" id="SSF118001">
    <property type="entry name" value="YehU-like"/>
    <property type="match status" value="1"/>
</dbReference>
<dbReference type="AlphaFoldDB" id="A0A973A9C3"/>
<comment type="similarity">
    <text evidence="1">Belongs to the UPF0270 family.</text>
</comment>
<name>A0A973A9C3_9GAMM</name>
<comment type="caution">
    <text evidence="2">The sequence shown here is derived from an EMBL/GenBank/DDBJ whole genome shotgun (WGS) entry which is preliminary data.</text>
</comment>
<evidence type="ECO:0000256" key="1">
    <source>
        <dbReference type="ARBA" id="ARBA00006450"/>
    </source>
</evidence>
<accession>A0A973A9C3</accession>
<evidence type="ECO:0000313" key="2">
    <source>
        <dbReference type="EMBL" id="NQV65638.1"/>
    </source>
</evidence>
<sequence>MTIAWQDLSDDALQGVIEDYVTREGTDYGDQPVSLTRKVAQVRAQLQSGHVVIVFDGDSATCSIVSREQLRAAQDLQNTMDTE</sequence>
<dbReference type="Gene3D" id="1.10.10.610">
    <property type="entry name" value="YehU-like"/>
    <property type="match status" value="1"/>
</dbReference>
<dbReference type="InterPro" id="IPR036685">
    <property type="entry name" value="YehU-like_sf"/>
</dbReference>